<protein>
    <recommendedName>
        <fullName evidence="4">Rhamnogalacturonan lyase domain-containing protein</fullName>
    </recommendedName>
</protein>
<dbReference type="InterPro" id="IPR013784">
    <property type="entry name" value="Carb-bd-like_fold"/>
</dbReference>
<proteinExistence type="predicted"/>
<dbReference type="SUPFAM" id="SSF49452">
    <property type="entry name" value="Starch-binding domain-like"/>
    <property type="match status" value="1"/>
</dbReference>
<accession>M1YIP4</accession>
<evidence type="ECO:0000313" key="2">
    <source>
        <dbReference type="EMBL" id="CCQ90368.1"/>
    </source>
</evidence>
<dbReference type="Proteomes" id="UP000011704">
    <property type="component" value="Unassembled WGS sequence"/>
</dbReference>
<dbReference type="Pfam" id="PF13620">
    <property type="entry name" value="CarboxypepD_reg"/>
    <property type="match status" value="1"/>
</dbReference>
<feature type="signal peptide" evidence="1">
    <location>
        <begin position="1"/>
        <end position="26"/>
    </location>
</feature>
<name>M1YIP4_NITG3</name>
<keyword evidence="1" id="KW-0732">Signal</keyword>
<keyword evidence="3" id="KW-1185">Reference proteome</keyword>
<evidence type="ECO:0000256" key="1">
    <source>
        <dbReference type="SAM" id="SignalP"/>
    </source>
</evidence>
<feature type="chain" id="PRO_5004019777" description="Rhamnogalacturonan lyase domain-containing protein" evidence="1">
    <location>
        <begin position="27"/>
        <end position="269"/>
    </location>
</feature>
<dbReference type="RefSeq" id="WP_005007765.1">
    <property type="nucleotide sequence ID" value="NZ_HG422173.1"/>
</dbReference>
<dbReference type="STRING" id="1266370.NITGR_280084"/>
<reference evidence="2 3" key="1">
    <citation type="journal article" date="2013" name="Front. Microbiol.">
        <title>The genome of Nitrospina gracilis illuminates the metabolism and evolution of the major marine nitrite oxidizer.</title>
        <authorList>
            <person name="Luecker S."/>
            <person name="Nowka B."/>
            <person name="Rattei T."/>
            <person name="Spieck E."/>
            <person name="and Daims H."/>
        </authorList>
    </citation>
    <scope>NUCLEOTIDE SEQUENCE [LARGE SCALE GENOMIC DNA]</scope>
    <source>
        <strain evidence="2 3">3/211</strain>
    </source>
</reference>
<evidence type="ECO:0000313" key="3">
    <source>
        <dbReference type="Proteomes" id="UP000011704"/>
    </source>
</evidence>
<dbReference type="Gene3D" id="2.60.40.1120">
    <property type="entry name" value="Carboxypeptidase-like, regulatory domain"/>
    <property type="match status" value="1"/>
</dbReference>
<evidence type="ECO:0008006" key="4">
    <source>
        <dbReference type="Google" id="ProtNLM"/>
    </source>
</evidence>
<dbReference type="HOGENOM" id="CLU_077411_1_0_0"/>
<dbReference type="EMBL" id="CAQJ01000031">
    <property type="protein sequence ID" value="CCQ90368.1"/>
    <property type="molecule type" value="Genomic_DNA"/>
</dbReference>
<organism evidence="2 3">
    <name type="scientific">Nitrospina gracilis (strain 3/211)</name>
    <dbReference type="NCBI Taxonomy" id="1266370"/>
    <lineage>
        <taxon>Bacteria</taxon>
        <taxon>Pseudomonadati</taxon>
        <taxon>Nitrospinota/Tectimicrobiota group</taxon>
        <taxon>Nitrospinota</taxon>
        <taxon>Nitrospinia</taxon>
        <taxon>Nitrospinales</taxon>
        <taxon>Nitrospinaceae</taxon>
        <taxon>Nitrospina</taxon>
    </lineage>
</organism>
<dbReference type="AlphaFoldDB" id="M1YIP4"/>
<comment type="caution">
    <text evidence="2">The sequence shown here is derived from an EMBL/GenBank/DDBJ whole genome shotgun (WGS) entry which is preliminary data.</text>
</comment>
<dbReference type="InParanoid" id="M1YIP4"/>
<sequence>MKTPMLPTLAGAMALWLATGTGLVQAKGYEAVDVKNGGTLTGTVLFKGTPPDPIMEDLSKGKNAEFCAQHPDATKDGMRPRHKVQVTDGKLNGAVVFIQNIDKGKDWKDETIQFDFKDCDIFPKVSVVRRPPRGVREGLVQIVNQDPDILHNPHGYAVKGAQRKTLFNKPLPSKGDVADVTKNLMRMRPGRDQHFFLQCDQHNFMEADARVVWNPYYAVTGKDGAFTLDQVPAGTYKITAWHPYVGEVTKEVTVGADGTANLDFELTSK</sequence>
<gene>
    <name evidence="2" type="ORF">NITGR_280084</name>
</gene>
<dbReference type="GO" id="GO:0030246">
    <property type="term" value="F:carbohydrate binding"/>
    <property type="evidence" value="ECO:0007669"/>
    <property type="project" value="InterPro"/>
</dbReference>